<feature type="compositionally biased region" description="Polar residues" evidence="1">
    <location>
        <begin position="944"/>
        <end position="955"/>
    </location>
</feature>
<dbReference type="Proteomes" id="UP000813824">
    <property type="component" value="Unassembled WGS sequence"/>
</dbReference>
<feature type="compositionally biased region" description="Low complexity" evidence="1">
    <location>
        <begin position="513"/>
        <end position="523"/>
    </location>
</feature>
<feature type="compositionally biased region" description="Low complexity" evidence="1">
    <location>
        <begin position="998"/>
        <end position="1011"/>
    </location>
</feature>
<dbReference type="PANTHER" id="PTHR28051">
    <property type="entry name" value="PROTEIN MTL1-RELATED"/>
    <property type="match status" value="1"/>
</dbReference>
<comment type="caution">
    <text evidence="3">The sequence shown here is derived from an EMBL/GenBank/DDBJ whole genome shotgun (WGS) entry which is preliminary data.</text>
</comment>
<evidence type="ECO:0000313" key="4">
    <source>
        <dbReference type="Proteomes" id="UP000813824"/>
    </source>
</evidence>
<feature type="compositionally biased region" description="Low complexity" evidence="1">
    <location>
        <begin position="889"/>
        <end position="913"/>
    </location>
</feature>
<dbReference type="InterPro" id="IPR052292">
    <property type="entry name" value="Glucose_repression_reg"/>
</dbReference>
<evidence type="ECO:0000259" key="2">
    <source>
        <dbReference type="Pfam" id="PF08550"/>
    </source>
</evidence>
<feature type="compositionally biased region" description="Polar residues" evidence="1">
    <location>
        <begin position="790"/>
        <end position="800"/>
    </location>
</feature>
<feature type="compositionally biased region" description="Polar residues" evidence="1">
    <location>
        <begin position="127"/>
        <end position="146"/>
    </location>
</feature>
<feature type="compositionally biased region" description="Polar residues" evidence="1">
    <location>
        <begin position="731"/>
        <end position="742"/>
    </location>
</feature>
<proteinExistence type="predicted"/>
<feature type="region of interest" description="Disordered" evidence="1">
    <location>
        <begin position="168"/>
        <end position="272"/>
    </location>
</feature>
<dbReference type="InterPro" id="IPR013860">
    <property type="entry name" value="AreA_GATA"/>
</dbReference>
<reference evidence="3" key="1">
    <citation type="journal article" date="2021" name="New Phytol.">
        <title>Evolutionary innovations through gain and loss of genes in the ectomycorrhizal Boletales.</title>
        <authorList>
            <person name="Wu G."/>
            <person name="Miyauchi S."/>
            <person name="Morin E."/>
            <person name="Kuo A."/>
            <person name="Drula E."/>
            <person name="Varga T."/>
            <person name="Kohler A."/>
            <person name="Feng B."/>
            <person name="Cao Y."/>
            <person name="Lipzen A."/>
            <person name="Daum C."/>
            <person name="Hundley H."/>
            <person name="Pangilinan J."/>
            <person name="Johnson J."/>
            <person name="Barry K."/>
            <person name="LaButti K."/>
            <person name="Ng V."/>
            <person name="Ahrendt S."/>
            <person name="Min B."/>
            <person name="Choi I.G."/>
            <person name="Park H."/>
            <person name="Plett J.M."/>
            <person name="Magnuson J."/>
            <person name="Spatafora J.W."/>
            <person name="Nagy L.G."/>
            <person name="Henrissat B."/>
            <person name="Grigoriev I.V."/>
            <person name="Yang Z.L."/>
            <person name="Xu J."/>
            <person name="Martin F.M."/>
        </authorList>
    </citation>
    <scope>NUCLEOTIDE SEQUENCE</scope>
    <source>
        <strain evidence="3">KKN 215</strain>
    </source>
</reference>
<feature type="region of interest" description="Disordered" evidence="1">
    <location>
        <begin position="124"/>
        <end position="153"/>
    </location>
</feature>
<feature type="region of interest" description="Disordered" evidence="1">
    <location>
        <begin position="690"/>
        <end position="1021"/>
    </location>
</feature>
<dbReference type="EMBL" id="JAEVFJ010000006">
    <property type="protein sequence ID" value="KAH8103954.1"/>
    <property type="molecule type" value="Genomic_DNA"/>
</dbReference>
<feature type="compositionally biased region" description="Basic and acidic residues" evidence="1">
    <location>
        <begin position="223"/>
        <end position="235"/>
    </location>
</feature>
<gene>
    <name evidence="3" type="ORF">BXZ70DRAFT_674671</name>
</gene>
<name>A0A8K0XT58_9AGAR</name>
<feature type="compositionally biased region" description="Low complexity" evidence="1">
    <location>
        <begin position="243"/>
        <end position="257"/>
    </location>
</feature>
<feature type="region of interest" description="Disordered" evidence="1">
    <location>
        <begin position="504"/>
        <end position="523"/>
    </location>
</feature>
<dbReference type="PANTHER" id="PTHR28051:SF1">
    <property type="entry name" value="PROTEIN MTL1-RELATED"/>
    <property type="match status" value="1"/>
</dbReference>
<sequence>MPVPATLTSYLPTLLVSVSNNVVPDDSSLSTLAQGQVDYLSHEWREEDVWQSWRHMTRQKNAVANGTRLENASWRTWWKQRNKLKTISPETLNWLKDSDVTWLYGPLHIGSDWIKPVEHPPVHIRKNSISNGEASRSATISHSPSPNAMGKKPILKRRSISQLLSLPASPFFDHDDSEEDEDEEDDTAPARPLLMHTKSDTHISWRSRPYRKDSPPRITAADLHQEPQTESHSETTDSLGLRSMTSSSDASNSTGSDQDLSAESSTGAEVGGKKKHISFNTFVEQCIAIEKPKSKRKKSFVGSRNDHLGFFPNSGYDDGYDEDSEVGYEYDSDEPESASFYVGDRSVGSDSEDEDDDVLEMRTSSSRSRSSSSSRSRHSPLAGADNYDARNTSPQSLAASSRARPPLVRQGSTDRERVTIAPIAPTTLKTIGVGNNLASFHEGRSHVSKEVELVYLPPSNSIYSLPSTPLAGVEELHHHSESYFAVGGPSSLPTRHSPLVHNSFLPHPHPDNHASSSSSRHYSNTNSHHIIFGPHQRSLVDSPHMMEEPSAYPDAYDYFGGPDLGEDFGDRMERRQHTRRRRSYSDAGNDDLVGLHDGSGMLRYAQGGAASVTTGRSSMGGDHHWPGVVGAQVGASSPRSVPSVIVNEAAGAFEERAETSLCASPLSVSPPTAPNAMPIAIKTTPVHELGGMAFGHSPNNPSPVARMLGSVNPSSYPRRQDSDASYLSPPDASNPSRGRSPQRSSHSGSTTTGSYSHSSDSRSGSRGRSSTRTSSFSDHERSGSRGSRGTNSPLGSISPTGSSAAVAGGGRGRERESRAIKKSSTEGDEERRGRDRSGRKLGESISPPHVVGTPSRNTSDLGDYQPYTPELLGAHLEKMDKQEKKDKAASGTTSPPSSISGSSTASSATIGPSEASETRTIRRPIVPSLPIPSPIPEEDETARSKQPTPANSPIATLSLQPSVLPIPVPPVLQASPPTTPPTHQFARAPKTPPVLPVTSPSAATATGTTSPPLSPTNLQRSSERVIKGIAEEGQPGGTLVGRAAEIVSSARGFLGSIWSTGGN</sequence>
<evidence type="ECO:0000313" key="3">
    <source>
        <dbReference type="EMBL" id="KAH8103954.1"/>
    </source>
</evidence>
<dbReference type="GO" id="GO:0042149">
    <property type="term" value="P:cellular response to glucose starvation"/>
    <property type="evidence" value="ECO:0007669"/>
    <property type="project" value="TreeGrafter"/>
</dbReference>
<protein>
    <recommendedName>
        <fullName evidence="2">Nitrogen regulatory protein areA GATA-like domain-containing protein</fullName>
    </recommendedName>
</protein>
<keyword evidence="4" id="KW-1185">Reference proteome</keyword>
<evidence type="ECO:0000256" key="1">
    <source>
        <dbReference type="SAM" id="MobiDB-lite"/>
    </source>
</evidence>
<feature type="domain" description="Nitrogen regulatory protein areA GATA-like" evidence="2">
    <location>
        <begin position="52"/>
        <end position="79"/>
    </location>
</feature>
<organism evidence="3 4">
    <name type="scientific">Cristinia sonorae</name>
    <dbReference type="NCBI Taxonomy" id="1940300"/>
    <lineage>
        <taxon>Eukaryota</taxon>
        <taxon>Fungi</taxon>
        <taxon>Dikarya</taxon>
        <taxon>Basidiomycota</taxon>
        <taxon>Agaricomycotina</taxon>
        <taxon>Agaricomycetes</taxon>
        <taxon>Agaricomycetidae</taxon>
        <taxon>Agaricales</taxon>
        <taxon>Pleurotineae</taxon>
        <taxon>Stephanosporaceae</taxon>
        <taxon>Cristinia</taxon>
    </lineage>
</organism>
<dbReference type="Pfam" id="PF08550">
    <property type="entry name" value="GATA_AreA"/>
    <property type="match status" value="1"/>
</dbReference>
<feature type="compositionally biased region" description="Low complexity" evidence="1">
    <location>
        <begin position="743"/>
        <end position="776"/>
    </location>
</feature>
<dbReference type="AlphaFoldDB" id="A0A8K0XT58"/>
<accession>A0A8K0XT58</accession>
<dbReference type="OrthoDB" id="5563539at2759"/>
<feature type="compositionally biased region" description="Basic and acidic residues" evidence="1">
    <location>
        <begin position="811"/>
        <end position="842"/>
    </location>
</feature>
<feature type="compositionally biased region" description="Low complexity" evidence="1">
    <location>
        <begin position="364"/>
        <end position="374"/>
    </location>
</feature>
<feature type="compositionally biased region" description="Polar residues" evidence="1">
    <location>
        <begin position="258"/>
        <end position="267"/>
    </location>
</feature>
<feature type="region of interest" description="Disordered" evidence="1">
    <location>
        <begin position="293"/>
        <end position="418"/>
    </location>
</feature>
<feature type="compositionally biased region" description="Polar residues" evidence="1">
    <location>
        <begin position="389"/>
        <end position="399"/>
    </location>
</feature>
<dbReference type="GO" id="GO:0007039">
    <property type="term" value="P:protein catabolic process in the vacuole"/>
    <property type="evidence" value="ECO:0007669"/>
    <property type="project" value="TreeGrafter"/>
</dbReference>
<feature type="compositionally biased region" description="Acidic residues" evidence="1">
    <location>
        <begin position="318"/>
        <end position="336"/>
    </location>
</feature>
<feature type="compositionally biased region" description="Acidic residues" evidence="1">
    <location>
        <begin position="175"/>
        <end position="187"/>
    </location>
</feature>
<feature type="compositionally biased region" description="Basic and acidic residues" evidence="1">
    <location>
        <begin position="875"/>
        <end position="888"/>
    </location>
</feature>
<dbReference type="GO" id="GO:0005773">
    <property type="term" value="C:vacuole"/>
    <property type="evidence" value="ECO:0007669"/>
    <property type="project" value="GOC"/>
</dbReference>